<keyword evidence="6" id="KW-1185">Reference proteome</keyword>
<dbReference type="InterPro" id="IPR015919">
    <property type="entry name" value="Cadherin-like_sf"/>
</dbReference>
<accession>A0ABU4HZ13</accession>
<dbReference type="SUPFAM" id="SSF49299">
    <property type="entry name" value="PKD domain"/>
    <property type="match status" value="1"/>
</dbReference>
<name>A0ABU4HZ13_9ACTN</name>
<dbReference type="Pfam" id="PF01839">
    <property type="entry name" value="FG-GAP"/>
    <property type="match status" value="1"/>
</dbReference>
<keyword evidence="1 3" id="KW-0732">Signal</keyword>
<evidence type="ECO:0000256" key="2">
    <source>
        <dbReference type="SAM" id="MobiDB-lite"/>
    </source>
</evidence>
<evidence type="ECO:0000256" key="1">
    <source>
        <dbReference type="ARBA" id="ARBA00022729"/>
    </source>
</evidence>
<dbReference type="PANTHER" id="PTHR23221:SF7">
    <property type="entry name" value="PHOSPHATIDYLINOSITOL-GLYCAN-SPECIFIC PHOSPHOLIPASE D"/>
    <property type="match status" value="1"/>
</dbReference>
<proteinExistence type="predicted"/>
<organism evidence="5 6">
    <name type="scientific">Conexibacter stalactiti</name>
    <dbReference type="NCBI Taxonomy" id="1940611"/>
    <lineage>
        <taxon>Bacteria</taxon>
        <taxon>Bacillati</taxon>
        <taxon>Actinomycetota</taxon>
        <taxon>Thermoleophilia</taxon>
        <taxon>Solirubrobacterales</taxon>
        <taxon>Conexibacteraceae</taxon>
        <taxon>Conexibacter</taxon>
    </lineage>
</organism>
<dbReference type="InterPro" id="IPR022409">
    <property type="entry name" value="PKD/Chitinase_dom"/>
</dbReference>
<reference evidence="6" key="1">
    <citation type="submission" date="2023-07" db="EMBL/GenBank/DDBJ databases">
        <title>Conexibacter stalactiti sp. nov., isolated from stalactites in a lava cave and emended description of the genus Conexibacter.</title>
        <authorList>
            <person name="Lee S.D."/>
        </authorList>
    </citation>
    <scope>NUCLEOTIDE SEQUENCE [LARGE SCALE GENOMIC DNA]</scope>
    <source>
        <strain evidence="6">KCTC 39840</strain>
    </source>
</reference>
<feature type="signal peptide" evidence="3">
    <location>
        <begin position="1"/>
        <end position="24"/>
    </location>
</feature>
<reference evidence="5 6" key="2">
    <citation type="submission" date="2023-10" db="EMBL/GenBank/DDBJ databases">
        <authorList>
            <person name="Han X.F."/>
        </authorList>
    </citation>
    <scope>NUCLEOTIDE SEQUENCE [LARGE SCALE GENOMIC DNA]</scope>
    <source>
        <strain evidence="5 6">KCTC 39840</strain>
    </source>
</reference>
<evidence type="ECO:0000256" key="3">
    <source>
        <dbReference type="SAM" id="SignalP"/>
    </source>
</evidence>
<evidence type="ECO:0000313" key="5">
    <source>
        <dbReference type="EMBL" id="MDW5598561.1"/>
    </source>
</evidence>
<protein>
    <submittedName>
        <fullName evidence="5">Ig domain-containing protein</fullName>
    </submittedName>
</protein>
<dbReference type="InterPro" id="IPR028994">
    <property type="entry name" value="Integrin_alpha_N"/>
</dbReference>
<feature type="region of interest" description="Disordered" evidence="2">
    <location>
        <begin position="841"/>
        <end position="876"/>
    </location>
</feature>
<dbReference type="EMBL" id="JAWSTH010000152">
    <property type="protein sequence ID" value="MDW5598561.1"/>
    <property type="molecule type" value="Genomic_DNA"/>
</dbReference>
<dbReference type="Proteomes" id="UP001284601">
    <property type="component" value="Unassembled WGS sequence"/>
</dbReference>
<dbReference type="SMART" id="SM00089">
    <property type="entry name" value="PKD"/>
    <property type="match status" value="1"/>
</dbReference>
<feature type="domain" description="PKD/Chitinase" evidence="4">
    <location>
        <begin position="641"/>
        <end position="727"/>
    </location>
</feature>
<dbReference type="RefSeq" id="WP_318601090.1">
    <property type="nucleotide sequence ID" value="NZ_JAWSTH010000152.1"/>
</dbReference>
<sequence>MRHVLIAVTVLLSCCSAATTTASAAAPSAVAGLESQLLIGGEHAGDRIWQLADAGDVNGDERDDLIVSYSNFHGAGDPSSSARAYVVFGDGTDAPVDLAALGNRGFAIEGTEMAPWSLDVQPGGDVNGDGLQDVLLSESFADDSAGRVSVVFGADSSATVDVESLGLRGYTVTGSGSQSYAGSASSVADLDGDGNDELLVVERDRATLLYGTDDTAPVSLGSLAAGAGYRINGIGNPQIGSGSAVGDVDGDGLEDFALTSDCQVSTTCVPRSWVVFGRSGTADIALSALGDGGYTITGHMLAGVGPAGDVNGDDKADVLLNDVNSDRSFVLFGRSATSPLSLDVLGSAGFRINAAPGRYAPYVTAIGDLDGDGLDDLLARDADPADVILFGKADSAPLDVANPLDRGFTIGTGAAYATLTGSFAGTPRLAVAFPQDGPFGRSNAGSIRLLTPPAPTFELPPARAYARGGEIAPVAPTAERRASPLSWSVRPALPAGLALDPASGTISGTPTQPTAAQSYAVTARDRLGSVTRTVELRIDDDAYATVAPAAGATVGARPLFAWQRASAADDSEPVAGYTVIVDDAPLFTHEHGACAAQCERTAPRPLADGQHSWHVETTARDGHVRRTPSARFTVADPPQAHLSLSRSAIHTGEPVGLDASASSDANGGVVRYQFDLDGDGSFETDGGRSGHSSASFSTIGARTLGVRVTDAGGLTAVATATVRVTPAPPAGELGISINDGAIATSNPNVTISLVWPRLAETALLSNDGGFGAAGSTTSLGLVARVPWTLASSGPERLPKIVYLRFRGGESGRETYTDDIILDQRPPQVVAASIAPVAATAAAAASGPKQKTKPKAKGKRKPKKAKQPTLTVTGRDDNSGLRQLQLARRRGGKPFLTKQLVRGNSKGRRSQRVTLRVPAGGKLFARVTDVAGNSSGWKAVKRAR</sequence>
<dbReference type="SUPFAM" id="SSF69318">
    <property type="entry name" value="Integrin alpha N-terminal domain"/>
    <property type="match status" value="1"/>
</dbReference>
<gene>
    <name evidence="5" type="ORF">R7226_29640</name>
</gene>
<comment type="caution">
    <text evidence="5">The sequence shown here is derived from an EMBL/GenBank/DDBJ whole genome shotgun (WGS) entry which is preliminary data.</text>
</comment>
<feature type="compositionally biased region" description="Basic residues" evidence="2">
    <location>
        <begin position="849"/>
        <end position="865"/>
    </location>
</feature>
<dbReference type="Gene3D" id="2.130.10.130">
    <property type="entry name" value="Integrin alpha, N-terminal"/>
    <property type="match status" value="2"/>
</dbReference>
<dbReference type="InterPro" id="IPR013783">
    <property type="entry name" value="Ig-like_fold"/>
</dbReference>
<dbReference type="SUPFAM" id="SSF49313">
    <property type="entry name" value="Cadherin-like"/>
    <property type="match status" value="1"/>
</dbReference>
<evidence type="ECO:0000313" key="6">
    <source>
        <dbReference type="Proteomes" id="UP001284601"/>
    </source>
</evidence>
<feature type="chain" id="PRO_5047101580" evidence="3">
    <location>
        <begin position="25"/>
        <end position="943"/>
    </location>
</feature>
<dbReference type="Gene3D" id="2.60.40.10">
    <property type="entry name" value="Immunoglobulins"/>
    <property type="match status" value="2"/>
</dbReference>
<dbReference type="PANTHER" id="PTHR23221">
    <property type="entry name" value="GLYCOSYLPHOSPHATIDYLINOSITOL PHOSPHOLIPASE D"/>
    <property type="match status" value="1"/>
</dbReference>
<dbReference type="InterPro" id="IPR035986">
    <property type="entry name" value="PKD_dom_sf"/>
</dbReference>
<dbReference type="Pfam" id="PF05345">
    <property type="entry name" value="He_PIG"/>
    <property type="match status" value="1"/>
</dbReference>
<evidence type="ECO:0000259" key="4">
    <source>
        <dbReference type="SMART" id="SM00089"/>
    </source>
</evidence>
<dbReference type="InterPro" id="IPR013517">
    <property type="entry name" value="FG-GAP"/>
</dbReference>